<proteinExistence type="predicted"/>
<dbReference type="Proteomes" id="UP000625682">
    <property type="component" value="Unassembled WGS sequence"/>
</dbReference>
<evidence type="ECO:0000256" key="5">
    <source>
        <dbReference type="ARBA" id="ARBA00023136"/>
    </source>
</evidence>
<comment type="caution">
    <text evidence="8">The sequence shown here is derived from an EMBL/GenBank/DDBJ whole genome shotgun (WGS) entry which is preliminary data.</text>
</comment>
<evidence type="ECO:0000256" key="4">
    <source>
        <dbReference type="ARBA" id="ARBA00022989"/>
    </source>
</evidence>
<organism evidence="8 9">
    <name type="scientific">Streptomyces lacrimifluminis</name>
    <dbReference type="NCBI Taxonomy" id="1500077"/>
    <lineage>
        <taxon>Bacteria</taxon>
        <taxon>Bacillati</taxon>
        <taxon>Actinomycetota</taxon>
        <taxon>Actinomycetes</taxon>
        <taxon>Kitasatosporales</taxon>
        <taxon>Streptomycetaceae</taxon>
        <taxon>Streptomyces</taxon>
    </lineage>
</organism>
<keyword evidence="9" id="KW-1185">Reference proteome</keyword>
<feature type="transmembrane region" description="Helical" evidence="6">
    <location>
        <begin position="545"/>
        <end position="570"/>
    </location>
</feature>
<evidence type="ECO:0000313" key="9">
    <source>
        <dbReference type="Proteomes" id="UP000625682"/>
    </source>
</evidence>
<dbReference type="GO" id="GO:0005886">
    <property type="term" value="C:plasma membrane"/>
    <property type="evidence" value="ECO:0007669"/>
    <property type="project" value="UniProtKB-SubCell"/>
</dbReference>
<keyword evidence="5 6" id="KW-0472">Membrane</keyword>
<evidence type="ECO:0000256" key="2">
    <source>
        <dbReference type="ARBA" id="ARBA00022475"/>
    </source>
</evidence>
<dbReference type="Pfam" id="PF02687">
    <property type="entry name" value="FtsX"/>
    <property type="match status" value="1"/>
</dbReference>
<protein>
    <recommendedName>
        <fullName evidence="7">ABC3 transporter permease C-terminal domain-containing protein</fullName>
    </recommendedName>
</protein>
<feature type="transmembrane region" description="Helical" evidence="6">
    <location>
        <begin position="301"/>
        <end position="321"/>
    </location>
</feature>
<dbReference type="RefSeq" id="WP_189145945.1">
    <property type="nucleotide sequence ID" value="NZ_BAABER010000006.1"/>
</dbReference>
<keyword evidence="3 6" id="KW-0812">Transmembrane</keyword>
<dbReference type="EMBL" id="BMMU01000002">
    <property type="protein sequence ID" value="GGJ15349.1"/>
    <property type="molecule type" value="Genomic_DNA"/>
</dbReference>
<gene>
    <name evidence="8" type="ORF">GCM10012282_09420</name>
</gene>
<evidence type="ECO:0000256" key="1">
    <source>
        <dbReference type="ARBA" id="ARBA00004651"/>
    </source>
</evidence>
<dbReference type="AlphaFoldDB" id="A0A917KIQ8"/>
<sequence length="669" mass="68949">MSSPVPQLTWFLARRSGRRGLHSQLLAVGAAAVGSLILLVLTAACFGSGARAHDTAWRIPAPDRHGTAVQTVGTTYLGDRPVTVVSLAQLPGRKATPAPPGLTGFPKPGQVYVSPALAGLLHSTPANQLADRFPKVSSYGTIGDAGLAAPEELVAVVGRAASDPAVSTAAEPLGMFAQFGGLTARAVVSGFDGSDVSVFTSPDKPAVSMGVAIVAVPVIVLAAAAGRLGAARREQRLAALRLAGATPRQILAMTGLESGVVGAAGALVGALAYCLLLPALAEIPFGIGTWYTGRLWVGLPWLLAIVVFVAALIAVSAMLTLRQVAISPLGVAQQANPRRTRFIRLLLFVAVLLYIYVTTSSGGAGSRQLLVMLLMFYGAFWLLGPWVVDRLGRITARFARRPATLLAARRLSDDPRGSWRTVSGLVLAGFVAGFFTVGNVGIDSYRFPGQVAVPTTSTAAARTATTEARTLLHAAGVKATVFMSDGDDDGLVSGTPGVVVHVSGGTSELDTTITALQNLVPGQLPYTQDYANAESEAFTGRLGELGAAALVVSFLVATASAGLTAAANVLDRRRVYALLRLAGTPLKLLDRARFRETVLPLVVLAGGTTAAGIYAAFQVNKLFDSTISTSGAVTLAGCVTVGALAMFAAIGASRPLLRAVTEDAARTAD</sequence>
<evidence type="ECO:0000313" key="8">
    <source>
        <dbReference type="EMBL" id="GGJ15349.1"/>
    </source>
</evidence>
<reference evidence="8" key="2">
    <citation type="submission" date="2020-09" db="EMBL/GenBank/DDBJ databases">
        <authorList>
            <person name="Sun Q."/>
            <person name="Zhou Y."/>
        </authorList>
    </citation>
    <scope>NUCLEOTIDE SEQUENCE</scope>
    <source>
        <strain evidence="8">CGMCC 4.7272</strain>
    </source>
</reference>
<evidence type="ECO:0000256" key="6">
    <source>
        <dbReference type="SAM" id="Phobius"/>
    </source>
</evidence>
<feature type="domain" description="ABC3 transporter permease C-terminal" evidence="7">
    <location>
        <begin position="211"/>
        <end position="319"/>
    </location>
</feature>
<evidence type="ECO:0000256" key="3">
    <source>
        <dbReference type="ARBA" id="ARBA00022692"/>
    </source>
</evidence>
<comment type="subcellular location">
    <subcellularLocation>
        <location evidence="1">Cell membrane</location>
        <topology evidence="1">Multi-pass membrane protein</topology>
    </subcellularLocation>
</comment>
<feature type="transmembrane region" description="Helical" evidence="6">
    <location>
        <begin position="629"/>
        <end position="650"/>
    </location>
</feature>
<name>A0A917KIQ8_9ACTN</name>
<accession>A0A917KIQ8</accession>
<reference evidence="8" key="1">
    <citation type="journal article" date="2014" name="Int. J. Syst. Evol. Microbiol.">
        <title>Complete genome sequence of Corynebacterium casei LMG S-19264T (=DSM 44701T), isolated from a smear-ripened cheese.</title>
        <authorList>
            <consortium name="US DOE Joint Genome Institute (JGI-PGF)"/>
            <person name="Walter F."/>
            <person name="Albersmeier A."/>
            <person name="Kalinowski J."/>
            <person name="Ruckert C."/>
        </authorList>
    </citation>
    <scope>NUCLEOTIDE SEQUENCE</scope>
    <source>
        <strain evidence="8">CGMCC 4.7272</strain>
    </source>
</reference>
<evidence type="ECO:0000259" key="7">
    <source>
        <dbReference type="Pfam" id="PF02687"/>
    </source>
</evidence>
<feature type="transmembrane region" description="Helical" evidence="6">
    <location>
        <begin position="419"/>
        <end position="442"/>
    </location>
</feature>
<dbReference type="InterPro" id="IPR003838">
    <property type="entry name" value="ABC3_permease_C"/>
</dbReference>
<feature type="transmembrane region" description="Helical" evidence="6">
    <location>
        <begin position="342"/>
        <end position="357"/>
    </location>
</feature>
<feature type="transmembrane region" description="Helical" evidence="6">
    <location>
        <begin position="369"/>
        <end position="388"/>
    </location>
</feature>
<feature type="transmembrane region" description="Helical" evidence="6">
    <location>
        <begin position="250"/>
        <end position="281"/>
    </location>
</feature>
<keyword evidence="2" id="KW-1003">Cell membrane</keyword>
<keyword evidence="4 6" id="KW-1133">Transmembrane helix</keyword>
<feature type="transmembrane region" description="Helical" evidence="6">
    <location>
        <begin position="206"/>
        <end position="229"/>
    </location>
</feature>
<feature type="transmembrane region" description="Helical" evidence="6">
    <location>
        <begin position="597"/>
        <end position="617"/>
    </location>
</feature>